<protein>
    <submittedName>
        <fullName evidence="1">Uncharacterized protein</fullName>
    </submittedName>
</protein>
<reference evidence="2" key="1">
    <citation type="journal article" date="2014" name="Proc. Natl. Acad. Sci. U.S.A.">
        <title>Extensive sampling of basidiomycete genomes demonstrates inadequacy of the white-rot/brown-rot paradigm for wood decay fungi.</title>
        <authorList>
            <person name="Riley R."/>
            <person name="Salamov A.A."/>
            <person name="Brown D.W."/>
            <person name="Nagy L.G."/>
            <person name="Floudas D."/>
            <person name="Held B.W."/>
            <person name="Levasseur A."/>
            <person name="Lombard V."/>
            <person name="Morin E."/>
            <person name="Otillar R."/>
            <person name="Lindquist E.A."/>
            <person name="Sun H."/>
            <person name="LaButti K.M."/>
            <person name="Schmutz J."/>
            <person name="Jabbour D."/>
            <person name="Luo H."/>
            <person name="Baker S.E."/>
            <person name="Pisabarro A.G."/>
            <person name="Walton J.D."/>
            <person name="Blanchette R.A."/>
            <person name="Henrissat B."/>
            <person name="Martin F."/>
            <person name="Cullen D."/>
            <person name="Hibbett D.S."/>
            <person name="Grigoriev I.V."/>
        </authorList>
    </citation>
    <scope>NUCLEOTIDE SEQUENCE [LARGE SCALE GENOMIC DNA]</scope>
    <source>
        <strain evidence="2">CBS 339.88</strain>
    </source>
</reference>
<dbReference type="Proteomes" id="UP000027222">
    <property type="component" value="Unassembled WGS sequence"/>
</dbReference>
<gene>
    <name evidence="1" type="ORF">GALMADRAFT_461387</name>
</gene>
<evidence type="ECO:0000313" key="1">
    <source>
        <dbReference type="EMBL" id="KDR76102.1"/>
    </source>
</evidence>
<sequence length="245" mass="28115">MSAMTLSKEILSDTEMGALVSGHLPTQGVKLSHEVQSPPTKNCSSNLDWVHDLTSNYPARRARAEGNSEIPIKTLGKTVSYTPLDVPDPPSVSPTNVDGIASIWDDSSAYWRHYSPMKIGDDYVPMKLWRETYRRLYPGCEIWDAIKQNWWNCFHVMEEYHRIGREAFWAKRSTLTGTKCSTNTILKSLKTERRNAIEAEYAYIVKNASSFKKSLSYQKKGSVRPIRSKSSVVRRYREQNRNKFL</sequence>
<evidence type="ECO:0000313" key="2">
    <source>
        <dbReference type="Proteomes" id="UP000027222"/>
    </source>
</evidence>
<name>A0A067T1A5_GALM3</name>
<dbReference type="AlphaFoldDB" id="A0A067T1A5"/>
<dbReference type="EMBL" id="KL142379">
    <property type="protein sequence ID" value="KDR76102.1"/>
    <property type="molecule type" value="Genomic_DNA"/>
</dbReference>
<accession>A0A067T1A5</accession>
<dbReference type="OrthoDB" id="3210866at2759"/>
<organism evidence="1 2">
    <name type="scientific">Galerina marginata (strain CBS 339.88)</name>
    <dbReference type="NCBI Taxonomy" id="685588"/>
    <lineage>
        <taxon>Eukaryota</taxon>
        <taxon>Fungi</taxon>
        <taxon>Dikarya</taxon>
        <taxon>Basidiomycota</taxon>
        <taxon>Agaricomycotina</taxon>
        <taxon>Agaricomycetes</taxon>
        <taxon>Agaricomycetidae</taxon>
        <taxon>Agaricales</taxon>
        <taxon>Agaricineae</taxon>
        <taxon>Strophariaceae</taxon>
        <taxon>Galerina</taxon>
    </lineage>
</organism>
<keyword evidence="2" id="KW-1185">Reference proteome</keyword>
<dbReference type="HOGENOM" id="CLU_1133645_0_0_1"/>
<proteinExistence type="predicted"/>